<comment type="similarity">
    <text evidence="2 9">Belongs to the alanine or glycine:cation symporter (AGCS) (TC 2.A.25) family.</text>
</comment>
<evidence type="ECO:0000256" key="5">
    <source>
        <dbReference type="ARBA" id="ARBA00022692"/>
    </source>
</evidence>
<keyword evidence="7 9" id="KW-1133">Transmembrane helix</keyword>
<dbReference type="GO" id="GO:0005886">
    <property type="term" value="C:plasma membrane"/>
    <property type="evidence" value="ECO:0007669"/>
    <property type="project" value="UniProtKB-SubCell"/>
</dbReference>
<feature type="transmembrane region" description="Helical" evidence="9">
    <location>
        <begin position="300"/>
        <end position="322"/>
    </location>
</feature>
<feature type="transmembrane region" description="Helical" evidence="9">
    <location>
        <begin position="178"/>
        <end position="199"/>
    </location>
</feature>
<dbReference type="FunFam" id="1.20.1740.10:FF:000004">
    <property type="entry name" value="Sodium:alanine symporter family protein"/>
    <property type="match status" value="1"/>
</dbReference>
<evidence type="ECO:0000256" key="6">
    <source>
        <dbReference type="ARBA" id="ARBA00022847"/>
    </source>
</evidence>
<dbReference type="PANTHER" id="PTHR30330">
    <property type="entry name" value="AGSS FAMILY TRANSPORTER, SODIUM-ALANINE"/>
    <property type="match status" value="1"/>
</dbReference>
<evidence type="ECO:0000256" key="1">
    <source>
        <dbReference type="ARBA" id="ARBA00004651"/>
    </source>
</evidence>
<proteinExistence type="inferred from homology"/>
<dbReference type="PANTHER" id="PTHR30330:SF1">
    <property type="entry name" value="AMINO-ACID CARRIER PROTEIN ALST"/>
    <property type="match status" value="1"/>
</dbReference>
<evidence type="ECO:0000256" key="3">
    <source>
        <dbReference type="ARBA" id="ARBA00022448"/>
    </source>
</evidence>
<dbReference type="RefSeq" id="WP_080023886.1">
    <property type="nucleotide sequence ID" value="NZ_LTAY01000075.1"/>
</dbReference>
<dbReference type="NCBIfam" id="TIGR00835">
    <property type="entry name" value="agcS"/>
    <property type="match status" value="1"/>
</dbReference>
<dbReference type="PRINTS" id="PR00175">
    <property type="entry name" value="NAALASMPORT"/>
</dbReference>
<dbReference type="EMBL" id="LTAY01000075">
    <property type="protein sequence ID" value="OPX46654.1"/>
    <property type="molecule type" value="Genomic_DNA"/>
</dbReference>
<dbReference type="AlphaFoldDB" id="A0A1V4SS23"/>
<dbReference type="OrthoDB" id="9804874at2"/>
<evidence type="ECO:0000256" key="2">
    <source>
        <dbReference type="ARBA" id="ARBA00009261"/>
    </source>
</evidence>
<protein>
    <submittedName>
        <fullName evidence="10">Amino-acid carrier protein AlsT</fullName>
    </submittedName>
</protein>
<keyword evidence="5 9" id="KW-0812">Transmembrane</keyword>
<evidence type="ECO:0000313" key="10">
    <source>
        <dbReference type="EMBL" id="OPX46654.1"/>
    </source>
</evidence>
<organism evidence="10 11">
    <name type="scientific">Clostridium thermobutyricum DSM 4928</name>
    <dbReference type="NCBI Taxonomy" id="1121339"/>
    <lineage>
        <taxon>Bacteria</taxon>
        <taxon>Bacillati</taxon>
        <taxon>Bacillota</taxon>
        <taxon>Clostridia</taxon>
        <taxon>Eubacteriales</taxon>
        <taxon>Clostridiaceae</taxon>
        <taxon>Clostridium</taxon>
    </lineage>
</organism>
<evidence type="ECO:0000256" key="9">
    <source>
        <dbReference type="RuleBase" id="RU363064"/>
    </source>
</evidence>
<evidence type="ECO:0000313" key="11">
    <source>
        <dbReference type="Proteomes" id="UP000191448"/>
    </source>
</evidence>
<feature type="transmembrane region" description="Helical" evidence="9">
    <location>
        <begin position="413"/>
        <end position="436"/>
    </location>
</feature>
<evidence type="ECO:0000256" key="4">
    <source>
        <dbReference type="ARBA" id="ARBA00022475"/>
    </source>
</evidence>
<evidence type="ECO:0000256" key="8">
    <source>
        <dbReference type="ARBA" id="ARBA00023136"/>
    </source>
</evidence>
<comment type="subcellular location">
    <subcellularLocation>
        <location evidence="1 9">Cell membrane</location>
        <topology evidence="1 9">Multi-pass membrane protein</topology>
    </subcellularLocation>
</comment>
<feature type="transmembrane region" description="Helical" evidence="9">
    <location>
        <begin position="15"/>
        <end position="33"/>
    </location>
</feature>
<keyword evidence="3 9" id="KW-0813">Transport</keyword>
<feature type="transmembrane region" description="Helical" evidence="9">
    <location>
        <begin position="146"/>
        <end position="166"/>
    </location>
</feature>
<keyword evidence="6 9" id="KW-0769">Symport</keyword>
<dbReference type="Pfam" id="PF01235">
    <property type="entry name" value="Na_Ala_symp"/>
    <property type="match status" value="1"/>
</dbReference>
<evidence type="ECO:0000256" key="7">
    <source>
        <dbReference type="ARBA" id="ARBA00022989"/>
    </source>
</evidence>
<feature type="transmembrane region" description="Helical" evidence="9">
    <location>
        <begin position="385"/>
        <end position="407"/>
    </location>
</feature>
<gene>
    <name evidence="10" type="primary">alsT_1</name>
    <name evidence="10" type="ORF">CLTHE_26790</name>
</gene>
<keyword evidence="4 9" id="KW-1003">Cell membrane</keyword>
<dbReference type="PROSITE" id="PS00873">
    <property type="entry name" value="NA_ALANINE_SYMP"/>
    <property type="match status" value="1"/>
</dbReference>
<comment type="caution">
    <text evidence="10">The sequence shown here is derived from an EMBL/GenBank/DDBJ whole genome shotgun (WGS) entry which is preliminary data.</text>
</comment>
<keyword evidence="8 9" id="KW-0472">Membrane</keyword>
<sequence>MDALNSIIISFNDFLWTYILIAMLLVLGLYFSIKTNFVQFRYIKEMFRLLGDGIGNKNKKGSISSFQAFCISTASRVGTGNLAGIAIAIAAGGPGAIFWMWLIALLGSASSFIESTLAQIYKEKDVDGTFKGGPAYYMEKGLNKKWMGVLFSILITISFGLVFNAVQANTITASFHEAFNVNEIVVAIILSLITLFVIFGGVHRVAKVSEVIVPIMAVAYILVALFIILINSSKLPETITLIFENAFGFRQFTGGTLGGIILIGVKRGLFSNEAGMGSAPNAAATASVSHPVKQGLIQTLGVFTDTLIICSCTAFIILLSGVDYTSGSIDGIQLTQRALSSQVGSWGNIFIAICILLFAFSSIVGNYYYGESNISFLTSKKRYIFLYRIFVVFMVFFGCLAKVSIVWNLADVFMGFMAIVNLIAIFLLSKIAFAALKDYTEQKKKGIKDPIFKKESIEGLENISEWE</sequence>
<dbReference type="Proteomes" id="UP000191448">
    <property type="component" value="Unassembled WGS sequence"/>
</dbReference>
<feature type="transmembrane region" description="Helical" evidence="9">
    <location>
        <begin position="349"/>
        <end position="369"/>
    </location>
</feature>
<feature type="transmembrane region" description="Helical" evidence="9">
    <location>
        <begin position="82"/>
        <end position="102"/>
    </location>
</feature>
<dbReference type="GO" id="GO:0005283">
    <property type="term" value="F:amino acid:sodium symporter activity"/>
    <property type="evidence" value="ECO:0007669"/>
    <property type="project" value="InterPro"/>
</dbReference>
<accession>A0A1V4SS23</accession>
<dbReference type="InterPro" id="IPR001463">
    <property type="entry name" value="Na/Ala_symport"/>
</dbReference>
<reference evidence="10 11" key="1">
    <citation type="submission" date="2016-02" db="EMBL/GenBank/DDBJ databases">
        <title>Genome sequence of Clostridium thermobutyricum DSM 4928.</title>
        <authorList>
            <person name="Poehlein A."/>
            <person name="Daniel R."/>
        </authorList>
    </citation>
    <scope>NUCLEOTIDE SEQUENCE [LARGE SCALE GENOMIC DNA]</scope>
    <source>
        <strain evidence="10 11">DSM 4928</strain>
    </source>
</reference>
<dbReference type="Gene3D" id="1.20.1740.10">
    <property type="entry name" value="Amino acid/polyamine transporter I"/>
    <property type="match status" value="1"/>
</dbReference>
<name>A0A1V4SS23_9CLOT</name>
<feature type="transmembrane region" description="Helical" evidence="9">
    <location>
        <begin position="211"/>
        <end position="230"/>
    </location>
</feature>